<feature type="compositionally biased region" description="Basic and acidic residues" evidence="1">
    <location>
        <begin position="28"/>
        <end position="39"/>
    </location>
</feature>
<evidence type="ECO:0000256" key="1">
    <source>
        <dbReference type="SAM" id="MobiDB-lite"/>
    </source>
</evidence>
<reference evidence="2" key="1">
    <citation type="journal article" date="2021" name="Front. Microbiol.">
        <title>Comprehensive Comparative Genomics and Phenotyping of Methylobacterium Species.</title>
        <authorList>
            <person name="Alessa O."/>
            <person name="Ogura Y."/>
            <person name="Fujitani Y."/>
            <person name="Takami H."/>
            <person name="Hayashi T."/>
            <person name="Sahin N."/>
            <person name="Tani A."/>
        </authorList>
    </citation>
    <scope>NUCLEOTIDE SEQUENCE</scope>
    <source>
        <strain evidence="2">DSM 14458</strain>
    </source>
</reference>
<evidence type="ECO:0000313" key="3">
    <source>
        <dbReference type="Proteomes" id="UP001055093"/>
    </source>
</evidence>
<organism evidence="2 3">
    <name type="scientific">Methylorubrum suomiense</name>
    <dbReference type="NCBI Taxonomy" id="144191"/>
    <lineage>
        <taxon>Bacteria</taxon>
        <taxon>Pseudomonadati</taxon>
        <taxon>Pseudomonadota</taxon>
        <taxon>Alphaproteobacteria</taxon>
        <taxon>Hyphomicrobiales</taxon>
        <taxon>Methylobacteriaceae</taxon>
        <taxon>Methylorubrum</taxon>
    </lineage>
</organism>
<dbReference type="EMBL" id="BPRE01000025">
    <property type="protein sequence ID" value="GJE78455.1"/>
    <property type="molecule type" value="Genomic_DNA"/>
</dbReference>
<gene>
    <name evidence="2" type="ORF">BGCPKDLD_5071</name>
</gene>
<comment type="caution">
    <text evidence="2">The sequence shown here is derived from an EMBL/GenBank/DDBJ whole genome shotgun (WGS) entry which is preliminary data.</text>
</comment>
<keyword evidence="3" id="KW-1185">Reference proteome</keyword>
<evidence type="ECO:0000313" key="2">
    <source>
        <dbReference type="EMBL" id="GJE78455.1"/>
    </source>
</evidence>
<protein>
    <submittedName>
        <fullName evidence="2">Uncharacterized protein</fullName>
    </submittedName>
</protein>
<name>A0ABQ4V2B6_9HYPH</name>
<accession>A0ABQ4V2B6</accession>
<dbReference type="RefSeq" id="WP_238308816.1">
    <property type="nucleotide sequence ID" value="NZ_BPRE01000025.1"/>
</dbReference>
<feature type="region of interest" description="Disordered" evidence="1">
    <location>
        <begin position="20"/>
        <end position="39"/>
    </location>
</feature>
<dbReference type="Proteomes" id="UP001055093">
    <property type="component" value="Unassembled WGS sequence"/>
</dbReference>
<sequence length="197" mass="21641">MPATPDDVRARIAAADRAAREAATAAEQESRAALDRLKARPPAERFAALEDGAPQLLPEHRRELLRSMREQPGRVDPSVRPTARHASAFAVWRGRLPFQAHQLTRDALLALCLLGGVGLAYHRTPTSWVEVQSDRDAPAAWVMPDGRPGGDRLVAGRAYALMRLVGDEAELRDWHPGVGYAVARVPIAWLRTRSGPR</sequence>
<reference evidence="2" key="2">
    <citation type="submission" date="2021-08" db="EMBL/GenBank/DDBJ databases">
        <authorList>
            <person name="Tani A."/>
            <person name="Ola A."/>
            <person name="Ogura Y."/>
            <person name="Katsura K."/>
            <person name="Hayashi T."/>
        </authorList>
    </citation>
    <scope>NUCLEOTIDE SEQUENCE</scope>
    <source>
        <strain evidence="2">DSM 14458</strain>
    </source>
</reference>
<proteinExistence type="predicted"/>